<sequence length="179" mass="20595">MNYIIHLNAFFTKAEGDRWLTPYHQSLYLTLFRLWNKSRFKHAITIYRDITMAKSKIGSKGTYYRCLKDLANAGYIHYYPSGVRFEAATVTIVPFLDVEQSNTGARDMDLIKSTSDTAPVPHMDPIGTRSDTGSVPDVVHFPKQEEKRYINNHTNGIHAINNKNDSYHNATEDDYQQPF</sequence>
<proteinExistence type="predicted"/>
<reference evidence="2 3" key="1">
    <citation type="submission" date="2020-01" db="EMBL/GenBank/DDBJ databases">
        <title>Complete genome sequence of Chitinophaga sp. H33E-04 isolated from quinoa roots.</title>
        <authorList>
            <person name="Weon H.-Y."/>
            <person name="Lee S.A."/>
        </authorList>
    </citation>
    <scope>NUCLEOTIDE SEQUENCE [LARGE SCALE GENOMIC DNA]</scope>
    <source>
        <strain evidence="2 3">H33E-04</strain>
    </source>
</reference>
<gene>
    <name evidence="2" type="ORF">GWR21_16050</name>
</gene>
<evidence type="ECO:0000313" key="3">
    <source>
        <dbReference type="Proteomes" id="UP000476411"/>
    </source>
</evidence>
<feature type="region of interest" description="Disordered" evidence="1">
    <location>
        <begin position="159"/>
        <end position="179"/>
    </location>
</feature>
<dbReference type="EMBL" id="CP048113">
    <property type="protein sequence ID" value="QHS61056.1"/>
    <property type="molecule type" value="Genomic_DNA"/>
</dbReference>
<evidence type="ECO:0000256" key="1">
    <source>
        <dbReference type="SAM" id="MobiDB-lite"/>
    </source>
</evidence>
<organism evidence="2 3">
    <name type="scientific">Chitinophaga agri</name>
    <dbReference type="NCBI Taxonomy" id="2703787"/>
    <lineage>
        <taxon>Bacteria</taxon>
        <taxon>Pseudomonadati</taxon>
        <taxon>Bacteroidota</taxon>
        <taxon>Chitinophagia</taxon>
        <taxon>Chitinophagales</taxon>
        <taxon>Chitinophagaceae</taxon>
        <taxon>Chitinophaga</taxon>
    </lineage>
</organism>
<dbReference type="KEGG" id="chih:GWR21_16050"/>
<protein>
    <submittedName>
        <fullName evidence="2">Uncharacterized protein</fullName>
    </submittedName>
</protein>
<keyword evidence="3" id="KW-1185">Reference proteome</keyword>
<dbReference type="RefSeq" id="WP_162332739.1">
    <property type="nucleotide sequence ID" value="NZ_CP048113.1"/>
</dbReference>
<dbReference type="Proteomes" id="UP000476411">
    <property type="component" value="Chromosome"/>
</dbReference>
<name>A0A6B9ZG70_9BACT</name>
<dbReference type="AlphaFoldDB" id="A0A6B9ZG70"/>
<evidence type="ECO:0000313" key="2">
    <source>
        <dbReference type="EMBL" id="QHS61056.1"/>
    </source>
</evidence>
<accession>A0A6B9ZG70</accession>
<feature type="compositionally biased region" description="Polar residues" evidence="1">
    <location>
        <begin position="159"/>
        <end position="169"/>
    </location>
</feature>